<dbReference type="PANTHER" id="PTHR31252:SF11">
    <property type="entry name" value="DUF4419 DOMAIN-CONTAINING PROTEIN"/>
    <property type="match status" value="1"/>
</dbReference>
<organism evidence="1 2">
    <name type="scientific">Flavilitoribacter nigricans (strain ATCC 23147 / DSM 23189 / NBRC 102662 / NCIMB 1420 / SS-2)</name>
    <name type="common">Lewinella nigricans</name>
    <dbReference type="NCBI Taxonomy" id="1122177"/>
    <lineage>
        <taxon>Bacteria</taxon>
        <taxon>Pseudomonadati</taxon>
        <taxon>Bacteroidota</taxon>
        <taxon>Saprospiria</taxon>
        <taxon>Saprospirales</taxon>
        <taxon>Lewinellaceae</taxon>
        <taxon>Flavilitoribacter</taxon>
    </lineage>
</organism>
<dbReference type="AlphaFoldDB" id="A0A2D0MZI8"/>
<sequence>MPSKTTPLTHIRLKTNKRTAIFPRFPADEVLPQKFGPGIITHSLTKQELLQCDEEQAGINGFLYAINRAFSQHLPLRLKPEYFWMLILQGVAKHIDQNPEKYRHLLVEHEGKAEIKVRDDALLVDKSRWATIPDQLIQEFRGHLADAGQDLETFLPSFSTTTDAERIAFQIGILDIYSNYFDYLVMSLCGIPEIELEGSPDDWQEIEDRLNGLAFLELDWWTRHLRPIIRKIKASAAGEADVDFWTSIYKYMEMSGGPYISGWIINFFPYLKEKGKLRDKPKNDTSPGDAFQSWSPSGIVFSDVEKRNPYLGMEEVPRVLKMDNFHTGVSRVPFKWMKTGTLVDMHFTGGFIGVDQDEDSLALVPKLGWIVSKAAAGQ</sequence>
<proteinExistence type="predicted"/>
<keyword evidence="2" id="KW-1185">Reference proteome</keyword>
<name>A0A2D0MZI8_FLAN2</name>
<dbReference type="InterPro" id="IPR025533">
    <property type="entry name" value="DUF4419"/>
</dbReference>
<dbReference type="RefSeq" id="WP_099155082.1">
    <property type="nucleotide sequence ID" value="NZ_PDUD01000053.1"/>
</dbReference>
<dbReference type="PANTHER" id="PTHR31252">
    <property type="entry name" value="DUF4419 DOMAIN-CONTAINING PROTEIN"/>
    <property type="match status" value="1"/>
</dbReference>
<dbReference type="OrthoDB" id="9806766at2"/>
<gene>
    <name evidence="1" type="ORF">CRP01_36730</name>
</gene>
<dbReference type="EMBL" id="PDUD01000053">
    <property type="protein sequence ID" value="PHN01548.1"/>
    <property type="molecule type" value="Genomic_DNA"/>
</dbReference>
<protein>
    <recommendedName>
        <fullName evidence="3">DUF4419 domain-containing protein</fullName>
    </recommendedName>
</protein>
<dbReference type="Pfam" id="PF14388">
    <property type="entry name" value="DUF4419"/>
    <property type="match status" value="1"/>
</dbReference>
<evidence type="ECO:0000313" key="2">
    <source>
        <dbReference type="Proteomes" id="UP000223913"/>
    </source>
</evidence>
<accession>A0A2D0MZI8</accession>
<evidence type="ECO:0008006" key="3">
    <source>
        <dbReference type="Google" id="ProtNLM"/>
    </source>
</evidence>
<evidence type="ECO:0000313" key="1">
    <source>
        <dbReference type="EMBL" id="PHN01548.1"/>
    </source>
</evidence>
<dbReference type="Proteomes" id="UP000223913">
    <property type="component" value="Unassembled WGS sequence"/>
</dbReference>
<reference evidence="1 2" key="1">
    <citation type="submission" date="2017-10" db="EMBL/GenBank/DDBJ databases">
        <title>The draft genome sequence of Lewinella nigricans NBRC 102662.</title>
        <authorList>
            <person name="Wang K."/>
        </authorList>
    </citation>
    <scope>NUCLEOTIDE SEQUENCE [LARGE SCALE GENOMIC DNA]</scope>
    <source>
        <strain evidence="1 2">NBRC 102662</strain>
    </source>
</reference>
<comment type="caution">
    <text evidence="1">The sequence shown here is derived from an EMBL/GenBank/DDBJ whole genome shotgun (WGS) entry which is preliminary data.</text>
</comment>